<name>G2GKN4_9ACTN</name>
<evidence type="ECO:0000313" key="2">
    <source>
        <dbReference type="Proteomes" id="UP000004217"/>
    </source>
</evidence>
<accession>G2GKN4</accession>
<keyword evidence="2" id="KW-1185">Reference proteome</keyword>
<dbReference type="AlphaFoldDB" id="G2GKN4"/>
<sequence>MTAYLSAMAMGERHSVTLFFLSVAQNPREWGEGTALDIWAGSALQKLSDSLDALRLNMDFAEFSRTIRECVDEFQRVAISRLEEQ</sequence>
<reference evidence="1 2" key="1">
    <citation type="submission" date="2011-08" db="EMBL/GenBank/DDBJ databases">
        <authorList>
            <person name="Lin Y."/>
            <person name="Hao X."/>
            <person name="Johnstone L."/>
            <person name="Miller S.J."/>
            <person name="Wei G."/>
            <person name="Rensing C."/>
        </authorList>
    </citation>
    <scope>NUCLEOTIDE SEQUENCE [LARGE SCALE GENOMIC DNA]</scope>
    <source>
        <strain evidence="1 2">K42</strain>
    </source>
</reference>
<dbReference type="EMBL" id="AGBF01000181">
    <property type="protein sequence ID" value="EGX55938.1"/>
    <property type="molecule type" value="Genomic_DNA"/>
</dbReference>
<dbReference type="Proteomes" id="UP000004217">
    <property type="component" value="Unassembled WGS sequence"/>
</dbReference>
<protein>
    <submittedName>
        <fullName evidence="1">Uncharacterized protein</fullName>
    </submittedName>
</protein>
<gene>
    <name evidence="1" type="ORF">SZN_30387</name>
</gene>
<organism evidence="1 2">
    <name type="scientific">Streptomyces zinciresistens K42</name>
    <dbReference type="NCBI Taxonomy" id="700597"/>
    <lineage>
        <taxon>Bacteria</taxon>
        <taxon>Bacillati</taxon>
        <taxon>Actinomycetota</taxon>
        <taxon>Actinomycetes</taxon>
        <taxon>Kitasatosporales</taxon>
        <taxon>Streptomycetaceae</taxon>
        <taxon>Streptomyces</taxon>
    </lineage>
</organism>
<evidence type="ECO:0000313" key="1">
    <source>
        <dbReference type="EMBL" id="EGX55938.1"/>
    </source>
</evidence>
<comment type="caution">
    <text evidence="1">The sequence shown here is derived from an EMBL/GenBank/DDBJ whole genome shotgun (WGS) entry which is preliminary data.</text>
</comment>
<proteinExistence type="predicted"/>